<dbReference type="EMBL" id="JH597768">
    <property type="protein sequence ID" value="EHP69346.1"/>
    <property type="molecule type" value="Genomic_DNA"/>
</dbReference>
<dbReference type="Proteomes" id="UP000003980">
    <property type="component" value="Unassembled WGS sequence"/>
</dbReference>
<dbReference type="Gene3D" id="3.30.1490.150">
    <property type="entry name" value="Hypothetical protein ph0010, domain 2"/>
    <property type="match status" value="1"/>
</dbReference>
<dbReference type="eggNOG" id="arCOG01336">
    <property type="taxonomic scope" value="Archaea"/>
</dbReference>
<protein>
    <recommendedName>
        <fullName evidence="1">Protein MetMK1DRAFT_00020960</fullName>
    </recommendedName>
</protein>
<dbReference type="InterPro" id="IPR027485">
    <property type="entry name" value="AMMECR1_N"/>
</dbReference>
<sequence length="205" mass="23119">MLVRIARNAIKRRLKLKVEEVRIEDPILKKYGMAFVTLETSMGDRYELRGCIGYVEAVAPIGEVVEKAAVAAAFSDPRFPPVRRDEMDELIVEVTVLTKPQVLEVEDRRSLPEVVKVGEDGLIVEKGITYSGLLLPQVATEYCWDSETFLGETCIKAGLMPDCWLDKSVKIKKFQGVIFRESEPEGDVKFLRPSDVRCKLEELIG</sequence>
<dbReference type="NCBIfam" id="TIGR00296">
    <property type="entry name" value="TIGR00296 family protein"/>
    <property type="match status" value="1"/>
</dbReference>
<dbReference type="Pfam" id="PF01871">
    <property type="entry name" value="AMMECR1"/>
    <property type="match status" value="1"/>
</dbReference>
<dbReference type="NCBIfam" id="TIGR04335">
    <property type="entry name" value="AmmeMemoSam_A"/>
    <property type="match status" value="1"/>
</dbReference>
<reference evidence="3 4" key="1">
    <citation type="submission" date="2012-01" db="EMBL/GenBank/DDBJ databases">
        <title>Improved High-Quality Draft sequence of Metallosphaera yellowstonensis MK1.</title>
        <authorList>
            <consortium name="US DOE Joint Genome Institute"/>
            <person name="Lucas S."/>
            <person name="Han J."/>
            <person name="Cheng J.-F."/>
            <person name="Goodwin L."/>
            <person name="Pitluck S."/>
            <person name="Peters L."/>
            <person name="Teshima H."/>
            <person name="Detter J.C."/>
            <person name="Han C."/>
            <person name="Tapia R."/>
            <person name="Land M."/>
            <person name="Hauser L."/>
            <person name="Kyrpides N."/>
            <person name="Kozubal M."/>
            <person name="Macur R.E."/>
            <person name="Jay Z."/>
            <person name="Inskeep W."/>
            <person name="Woyke T."/>
        </authorList>
    </citation>
    <scope>NUCLEOTIDE SEQUENCE [LARGE SCALE GENOMIC DNA]</scope>
    <source>
        <strain evidence="3 4">MK1</strain>
    </source>
</reference>
<dbReference type="InterPro" id="IPR002733">
    <property type="entry name" value="AMMECR1_domain"/>
</dbReference>
<dbReference type="InterPro" id="IPR023473">
    <property type="entry name" value="AMMECR1"/>
</dbReference>
<dbReference type="HAMAP" id="MF_00645">
    <property type="entry name" value="AMMECR1"/>
    <property type="match status" value="1"/>
</dbReference>
<dbReference type="PANTHER" id="PTHR13016">
    <property type="entry name" value="AMMECR1 HOMOLOG"/>
    <property type="match status" value="1"/>
</dbReference>
<dbReference type="Gene3D" id="3.30.700.20">
    <property type="entry name" value="Hypothetical protein ph0010, domain 1"/>
    <property type="match status" value="1"/>
</dbReference>
<dbReference type="STRING" id="671065.MetMK1DRAFT_00020960"/>
<dbReference type="SUPFAM" id="SSF143447">
    <property type="entry name" value="AMMECR1-like"/>
    <property type="match status" value="1"/>
</dbReference>
<evidence type="ECO:0000313" key="3">
    <source>
        <dbReference type="EMBL" id="EHP69346.1"/>
    </source>
</evidence>
<evidence type="ECO:0000259" key="2">
    <source>
        <dbReference type="PROSITE" id="PS51112"/>
    </source>
</evidence>
<dbReference type="InterPro" id="IPR027623">
    <property type="entry name" value="AmmeMemoSam_A"/>
</dbReference>
<gene>
    <name evidence="3" type="ORF">MetMK1DRAFT_00020960</name>
</gene>
<keyword evidence="4" id="KW-1185">Reference proteome</keyword>
<dbReference type="InterPro" id="IPR023472">
    <property type="entry name" value="Uncharacterised_MJ0810"/>
</dbReference>
<dbReference type="PANTHER" id="PTHR13016:SF0">
    <property type="entry name" value="AMME SYNDROME CANDIDATE GENE 1 PROTEIN"/>
    <property type="match status" value="1"/>
</dbReference>
<name>H2C6B9_9CREN</name>
<proteinExistence type="inferred from homology"/>
<feature type="domain" description="AMMECR1" evidence="2">
    <location>
        <begin position="1"/>
        <end position="190"/>
    </location>
</feature>
<accession>H2C6B9</accession>
<dbReference type="AlphaFoldDB" id="H2C6B9"/>
<dbReference type="InterPro" id="IPR036071">
    <property type="entry name" value="AMMECR1_dom_sf"/>
</dbReference>
<evidence type="ECO:0000313" key="4">
    <source>
        <dbReference type="Proteomes" id="UP000003980"/>
    </source>
</evidence>
<dbReference type="PROSITE" id="PS51112">
    <property type="entry name" value="AMMECR1"/>
    <property type="match status" value="1"/>
</dbReference>
<dbReference type="HOGENOM" id="CLU_095686_1_1_2"/>
<organism evidence="3 4">
    <name type="scientific">Metallosphaera yellowstonensis MK1</name>
    <dbReference type="NCBI Taxonomy" id="671065"/>
    <lineage>
        <taxon>Archaea</taxon>
        <taxon>Thermoproteota</taxon>
        <taxon>Thermoprotei</taxon>
        <taxon>Sulfolobales</taxon>
        <taxon>Sulfolobaceae</taxon>
        <taxon>Metallosphaera</taxon>
    </lineage>
</organism>
<evidence type="ECO:0000256" key="1">
    <source>
        <dbReference type="HAMAP-Rule" id="MF_00645"/>
    </source>
</evidence>